<keyword evidence="2 4" id="KW-0328">Glycosyltransferase</keyword>
<evidence type="ECO:0000256" key="1">
    <source>
        <dbReference type="ARBA" id="ARBA00009481"/>
    </source>
</evidence>
<organism evidence="4 5">
    <name type="scientific">Pseudodesulfovibrio methanolicus</name>
    <dbReference type="NCBI Taxonomy" id="3126690"/>
    <lineage>
        <taxon>Bacteria</taxon>
        <taxon>Pseudomonadati</taxon>
        <taxon>Thermodesulfobacteriota</taxon>
        <taxon>Desulfovibrionia</taxon>
        <taxon>Desulfovibrionales</taxon>
        <taxon>Desulfovibrionaceae</taxon>
    </lineage>
</organism>
<keyword evidence="3 4" id="KW-0808">Transferase</keyword>
<evidence type="ECO:0000256" key="3">
    <source>
        <dbReference type="ARBA" id="ARBA00022679"/>
    </source>
</evidence>
<evidence type="ECO:0000256" key="2">
    <source>
        <dbReference type="ARBA" id="ARBA00022676"/>
    </source>
</evidence>
<reference evidence="4 5" key="1">
    <citation type="submission" date="2024-03" db="EMBL/GenBank/DDBJ databases">
        <title>Phenotype and Genome Characterization of a Sulfate-Reducing Bacterium Pseudodesulfovibrio sp. strain 5S69, isolated from Petroleum Reservoir in Tatarstan (Russia).</title>
        <authorList>
            <person name="Bidzhieva S.K."/>
            <person name="Kadnikov V."/>
            <person name="Tourova T.P."/>
            <person name="Samigullina S.R."/>
            <person name="Sokolova D.S."/>
            <person name="Poltaraus A.B."/>
            <person name="Avtukh A.N."/>
            <person name="Tereshina V.M."/>
            <person name="Mardanov A.V."/>
            <person name="Nazina T.N."/>
        </authorList>
    </citation>
    <scope>NUCLEOTIDE SEQUENCE [LARGE SCALE GENOMIC DNA]</scope>
    <source>
        <strain evidence="4 5">5S69</strain>
    </source>
</reference>
<dbReference type="EC" id="2.4.-.-" evidence="4"/>
<keyword evidence="5" id="KW-1185">Reference proteome</keyword>
<dbReference type="CDD" id="cd03801">
    <property type="entry name" value="GT4_PimA-like"/>
    <property type="match status" value="1"/>
</dbReference>
<accession>A0ABZ2J282</accession>
<dbReference type="EMBL" id="CP146609">
    <property type="protein sequence ID" value="WWX24403.1"/>
    <property type="molecule type" value="Genomic_DNA"/>
</dbReference>
<dbReference type="GO" id="GO:0016757">
    <property type="term" value="F:glycosyltransferase activity"/>
    <property type="evidence" value="ECO:0007669"/>
    <property type="project" value="UniProtKB-KW"/>
</dbReference>
<sequence length="357" mass="39055">MVESPVRVLHVIKSLGLGGTEKVMQLFVTNLDPVRFAPAVYSRADGVRAAQIRAAGVDTFIGGDLLAVLDRFRPHVVHVHRAGWPEPELLVPIKRARVPVVVETNVFGRFDPSPQAAVIDHTLFVSRFCLDRFAGSTGITPDPARYSYLYNPVDTDLFAEAATTERDFSRPVAGRISRPDPGKWSRLALDFLPGLVRDVPDFRYHVIGAIPEAVDFVRANGLEKNVLFRDPVETDAEIAAFLNGVSVLAHANDTGESFGLVIAEAMACGLPVVTHPCEGARDNAQLELVEHGVTGLVADGAEGYAMALKYLFSHPAEARRMGLAGRDKAVRLFRMQTIARKLEAVYLELLRRKGIAQ</sequence>
<dbReference type="Gene3D" id="3.40.50.2000">
    <property type="entry name" value="Glycogen Phosphorylase B"/>
    <property type="match status" value="2"/>
</dbReference>
<evidence type="ECO:0000313" key="5">
    <source>
        <dbReference type="Proteomes" id="UP001385389"/>
    </source>
</evidence>
<dbReference type="Pfam" id="PF13692">
    <property type="entry name" value="Glyco_trans_1_4"/>
    <property type="match status" value="1"/>
</dbReference>
<protein>
    <submittedName>
        <fullName evidence="4">Glycosyltransferase family 4 protein</fullName>
        <ecNumber evidence="4">2.4.-.-</ecNumber>
    </submittedName>
</protein>
<proteinExistence type="inferred from homology"/>
<name>A0ABZ2J282_9BACT</name>
<gene>
    <name evidence="4" type="ORF">V8V93_09365</name>
</gene>
<dbReference type="SUPFAM" id="SSF53756">
    <property type="entry name" value="UDP-Glycosyltransferase/glycogen phosphorylase"/>
    <property type="match status" value="1"/>
</dbReference>
<dbReference type="PANTHER" id="PTHR12526:SF640">
    <property type="entry name" value="COLANIC ACID BIOSYNTHESIS GLYCOSYLTRANSFERASE WCAL-RELATED"/>
    <property type="match status" value="1"/>
</dbReference>
<dbReference type="PANTHER" id="PTHR12526">
    <property type="entry name" value="GLYCOSYLTRANSFERASE"/>
    <property type="match status" value="1"/>
</dbReference>
<evidence type="ECO:0000313" key="4">
    <source>
        <dbReference type="EMBL" id="WWX24403.1"/>
    </source>
</evidence>
<dbReference type="RefSeq" id="WP_338670076.1">
    <property type="nucleotide sequence ID" value="NZ_CP146609.1"/>
</dbReference>
<comment type="similarity">
    <text evidence="1">Belongs to the glycosyltransferase group 1 family. Glycosyltransferase 4 subfamily.</text>
</comment>
<dbReference type="Proteomes" id="UP001385389">
    <property type="component" value="Chromosome"/>
</dbReference>